<dbReference type="SMART" id="SM01409">
    <property type="entry name" value="RNA_pol_Rpb6"/>
    <property type="match status" value="1"/>
</dbReference>
<dbReference type="InterPro" id="IPR006110">
    <property type="entry name" value="Pol_omega/Rpo6/RPB6"/>
</dbReference>
<keyword evidence="7" id="KW-0804">Transcription</keyword>
<evidence type="ECO:0000256" key="5">
    <source>
        <dbReference type="ARBA" id="ARBA00022679"/>
    </source>
</evidence>
<dbReference type="GO" id="GO:0003677">
    <property type="term" value="F:DNA binding"/>
    <property type="evidence" value="ECO:0007669"/>
    <property type="project" value="InterPro"/>
</dbReference>
<evidence type="ECO:0000313" key="12">
    <source>
        <dbReference type="Proteomes" id="UP000230859"/>
    </source>
</evidence>
<name>A0A2H0LMD7_9BACT</name>
<dbReference type="InterPro" id="IPR003716">
    <property type="entry name" value="DNA-dir_RNA_pol_omega"/>
</dbReference>
<protein>
    <recommendedName>
        <fullName evidence="3">DNA-directed RNA polymerase subunit omega</fullName>
        <ecNumber evidence="2">2.7.7.6</ecNumber>
    </recommendedName>
    <alternativeName>
        <fullName evidence="9">RNA polymerase omega subunit</fullName>
    </alternativeName>
    <alternativeName>
        <fullName evidence="8">Transcriptase subunit omega</fullName>
    </alternativeName>
</protein>
<proteinExistence type="inferred from homology"/>
<dbReference type="Gene3D" id="3.90.940.10">
    <property type="match status" value="1"/>
</dbReference>
<accession>A0A2H0LMD7</accession>
<dbReference type="GO" id="GO:0006351">
    <property type="term" value="P:DNA-templated transcription"/>
    <property type="evidence" value="ECO:0007669"/>
    <property type="project" value="InterPro"/>
</dbReference>
<dbReference type="NCBIfam" id="TIGR00690">
    <property type="entry name" value="rpoZ"/>
    <property type="match status" value="1"/>
</dbReference>
<gene>
    <name evidence="11" type="primary">rpoZ</name>
    <name evidence="11" type="ORF">COV74_07810</name>
</gene>
<evidence type="ECO:0000313" key="11">
    <source>
        <dbReference type="EMBL" id="PIQ85600.1"/>
    </source>
</evidence>
<evidence type="ECO:0000256" key="1">
    <source>
        <dbReference type="ARBA" id="ARBA00006711"/>
    </source>
</evidence>
<dbReference type="Pfam" id="PF01192">
    <property type="entry name" value="RNA_pol_Rpb6"/>
    <property type="match status" value="1"/>
</dbReference>
<comment type="catalytic activity">
    <reaction evidence="10">
        <text>RNA(n) + a ribonucleoside 5'-triphosphate = RNA(n+1) + diphosphate</text>
        <dbReference type="Rhea" id="RHEA:21248"/>
        <dbReference type="Rhea" id="RHEA-COMP:14527"/>
        <dbReference type="Rhea" id="RHEA-COMP:17342"/>
        <dbReference type="ChEBI" id="CHEBI:33019"/>
        <dbReference type="ChEBI" id="CHEBI:61557"/>
        <dbReference type="ChEBI" id="CHEBI:140395"/>
        <dbReference type="EC" id="2.7.7.6"/>
    </reaction>
</comment>
<dbReference type="InterPro" id="IPR036161">
    <property type="entry name" value="RPB6/omega-like_sf"/>
</dbReference>
<evidence type="ECO:0000256" key="4">
    <source>
        <dbReference type="ARBA" id="ARBA00022478"/>
    </source>
</evidence>
<evidence type="ECO:0000256" key="6">
    <source>
        <dbReference type="ARBA" id="ARBA00022695"/>
    </source>
</evidence>
<dbReference type="AlphaFoldDB" id="A0A2H0LMD7"/>
<evidence type="ECO:0000256" key="3">
    <source>
        <dbReference type="ARBA" id="ARBA00013725"/>
    </source>
</evidence>
<comment type="caution">
    <text evidence="11">The sequence shown here is derived from an EMBL/GenBank/DDBJ whole genome shotgun (WGS) entry which is preliminary data.</text>
</comment>
<reference evidence="11 12" key="1">
    <citation type="submission" date="2017-09" db="EMBL/GenBank/DDBJ databases">
        <title>Depth-based differentiation of microbial function through sediment-hosted aquifers and enrichment of novel symbionts in the deep terrestrial subsurface.</title>
        <authorList>
            <person name="Probst A.J."/>
            <person name="Ladd B."/>
            <person name="Jarett J.K."/>
            <person name="Geller-Mcgrath D.E."/>
            <person name="Sieber C.M."/>
            <person name="Emerson J.B."/>
            <person name="Anantharaman K."/>
            <person name="Thomas B.C."/>
            <person name="Malmstrom R."/>
            <person name="Stieglmeier M."/>
            <person name="Klingl A."/>
            <person name="Woyke T."/>
            <person name="Ryan C.M."/>
            <person name="Banfield J.F."/>
        </authorList>
    </citation>
    <scope>NUCLEOTIDE SEQUENCE [LARGE SCALE GENOMIC DNA]</scope>
    <source>
        <strain evidence="11">CG11_big_fil_rev_8_21_14_0_20_45_26</strain>
    </source>
</reference>
<comment type="similarity">
    <text evidence="1">Belongs to the RNA polymerase subunit omega family.</text>
</comment>
<dbReference type="Proteomes" id="UP000230859">
    <property type="component" value="Unassembled WGS sequence"/>
</dbReference>
<dbReference type="GO" id="GO:0000428">
    <property type="term" value="C:DNA-directed RNA polymerase complex"/>
    <property type="evidence" value="ECO:0007669"/>
    <property type="project" value="UniProtKB-KW"/>
</dbReference>
<keyword evidence="4 11" id="KW-0240">DNA-directed RNA polymerase</keyword>
<dbReference type="GO" id="GO:0003899">
    <property type="term" value="F:DNA-directed RNA polymerase activity"/>
    <property type="evidence" value="ECO:0007669"/>
    <property type="project" value="UniProtKB-EC"/>
</dbReference>
<dbReference type="EMBL" id="PCVY01000064">
    <property type="protein sequence ID" value="PIQ85600.1"/>
    <property type="molecule type" value="Genomic_DNA"/>
</dbReference>
<dbReference type="SUPFAM" id="SSF63562">
    <property type="entry name" value="RPB6/omega subunit-like"/>
    <property type="match status" value="1"/>
</dbReference>
<keyword evidence="5" id="KW-0808">Transferase</keyword>
<keyword evidence="6" id="KW-0548">Nucleotidyltransferase</keyword>
<organism evidence="11 12">
    <name type="scientific">Candidatus Abzuiibacterium crystallinum</name>
    <dbReference type="NCBI Taxonomy" id="1974748"/>
    <lineage>
        <taxon>Bacteria</taxon>
        <taxon>Pseudomonadati</taxon>
        <taxon>Candidatus Omnitrophota</taxon>
        <taxon>Candidatus Abzuiibacterium</taxon>
    </lineage>
</organism>
<sequence length="69" mass="7503">MSLLLENLVSQTNSIYGLVLSAAARANELISGEQPLIQTKSKKISTIVLEEIAKGKIHFEVPNLPGRKT</sequence>
<evidence type="ECO:0000256" key="8">
    <source>
        <dbReference type="ARBA" id="ARBA00029924"/>
    </source>
</evidence>
<evidence type="ECO:0000256" key="7">
    <source>
        <dbReference type="ARBA" id="ARBA00023163"/>
    </source>
</evidence>
<evidence type="ECO:0000256" key="2">
    <source>
        <dbReference type="ARBA" id="ARBA00012418"/>
    </source>
</evidence>
<evidence type="ECO:0000256" key="9">
    <source>
        <dbReference type="ARBA" id="ARBA00030998"/>
    </source>
</evidence>
<dbReference type="EC" id="2.7.7.6" evidence="2"/>
<evidence type="ECO:0000256" key="10">
    <source>
        <dbReference type="ARBA" id="ARBA00048552"/>
    </source>
</evidence>